<keyword evidence="1 2" id="KW-0808">Transferase</keyword>
<organism evidence="5 6">
    <name type="scientific">Pelolinea submarina</name>
    <dbReference type="NCBI Taxonomy" id="913107"/>
    <lineage>
        <taxon>Bacteria</taxon>
        <taxon>Bacillati</taxon>
        <taxon>Chloroflexota</taxon>
        <taxon>Anaerolineae</taxon>
        <taxon>Anaerolineales</taxon>
        <taxon>Anaerolineaceae</taxon>
        <taxon>Pelolinea</taxon>
    </lineage>
</organism>
<dbReference type="InterPro" id="IPR036901">
    <property type="entry name" value="Asp/Orn_carbamoylTrfase_sf"/>
</dbReference>
<evidence type="ECO:0000256" key="2">
    <source>
        <dbReference type="RuleBase" id="RU003634"/>
    </source>
</evidence>
<dbReference type="PRINTS" id="PR00101">
    <property type="entry name" value="ATCASE"/>
</dbReference>
<sequence>MLTTGFKGRDFLAETDFTVQEIRTILEVAEELKRQQAMGIYHDGLLRAKTLFMLFYNQSLRTRNSFEAGMTQLGGHAHYLDPDKIYTPALEGKEVAYSTERVSDVARVLSRMGQAIAIRCYGDPVDWEYGGAHNLIKEFAKWSDIPVLNMEDDIYHPFQGLADMLTVKEEFGGFKGVNFTMSWAYSPSVHKPRAVPQSAILFATMLGMNVTLAHPKGFDLAPDIIKQCETYAEDGGGSFRITNDFEEGFKGAHVVYPKAWAPVTLFQPPVGINDPKKSQEIMDSFKSWKTTSELMDTADKKAIYLHCLPADRGYEVNNDVMDKTGGLGWRSAIFDEAENRLHVQKAVMSLLMK</sequence>
<evidence type="ECO:0000313" key="5">
    <source>
        <dbReference type="EMBL" id="REG10533.1"/>
    </source>
</evidence>
<dbReference type="AlphaFoldDB" id="A0A347ZUA1"/>
<dbReference type="RefSeq" id="WP_116223709.1">
    <property type="nucleotide sequence ID" value="NZ_AP018437.1"/>
</dbReference>
<feature type="domain" description="Aspartate/ornithine carbamoyltransferase carbamoyl-P binding" evidence="4">
    <location>
        <begin position="9"/>
        <end position="169"/>
    </location>
</feature>
<gene>
    <name evidence="5" type="ORF">DFR64_0392</name>
</gene>
<dbReference type="InterPro" id="IPR006130">
    <property type="entry name" value="Asp/Orn_carbamoylTrfase"/>
</dbReference>
<dbReference type="Gene3D" id="3.40.50.1370">
    <property type="entry name" value="Aspartate/ornithine carbamoyltransferase"/>
    <property type="match status" value="2"/>
</dbReference>
<comment type="similarity">
    <text evidence="2">Belongs to the aspartate/ornithine carbamoyltransferase superfamily.</text>
</comment>
<dbReference type="GO" id="GO:0042450">
    <property type="term" value="P:L-arginine biosynthetic process via ornithine"/>
    <property type="evidence" value="ECO:0007669"/>
    <property type="project" value="TreeGrafter"/>
</dbReference>
<name>A0A347ZUA1_9CHLR</name>
<accession>A0A347ZUA1</accession>
<proteinExistence type="inferred from homology"/>
<keyword evidence="6" id="KW-1185">Reference proteome</keyword>
<dbReference type="InterPro" id="IPR006132">
    <property type="entry name" value="Asp/Orn_carbamoyltranf_P-bd"/>
</dbReference>
<dbReference type="OrthoDB" id="9802587at2"/>
<evidence type="ECO:0000259" key="3">
    <source>
        <dbReference type="Pfam" id="PF00185"/>
    </source>
</evidence>
<dbReference type="InterPro" id="IPR006131">
    <property type="entry name" value="Asp_carbamoyltransf_Asp/Orn-bd"/>
</dbReference>
<evidence type="ECO:0000313" key="6">
    <source>
        <dbReference type="Proteomes" id="UP000256388"/>
    </source>
</evidence>
<dbReference type="PRINTS" id="PR00100">
    <property type="entry name" value="AOTCASE"/>
</dbReference>
<reference evidence="5 6" key="1">
    <citation type="submission" date="2018-08" db="EMBL/GenBank/DDBJ databases">
        <title>Genomic Encyclopedia of Type Strains, Phase IV (KMG-IV): sequencing the most valuable type-strain genomes for metagenomic binning, comparative biology and taxonomic classification.</title>
        <authorList>
            <person name="Goeker M."/>
        </authorList>
    </citation>
    <scope>NUCLEOTIDE SEQUENCE [LARGE SCALE GENOMIC DNA]</scope>
    <source>
        <strain evidence="5 6">DSM 23923</strain>
    </source>
</reference>
<evidence type="ECO:0000259" key="4">
    <source>
        <dbReference type="Pfam" id="PF02729"/>
    </source>
</evidence>
<dbReference type="GO" id="GO:0016597">
    <property type="term" value="F:amino acid binding"/>
    <property type="evidence" value="ECO:0007669"/>
    <property type="project" value="InterPro"/>
</dbReference>
<dbReference type="PANTHER" id="PTHR45753:SF3">
    <property type="entry name" value="ORNITHINE TRANSCARBAMYLASE, MITOCHONDRIAL"/>
    <property type="match status" value="1"/>
</dbReference>
<dbReference type="EMBL" id="QUMS01000001">
    <property type="protein sequence ID" value="REG10533.1"/>
    <property type="molecule type" value="Genomic_DNA"/>
</dbReference>
<dbReference type="Proteomes" id="UP000256388">
    <property type="component" value="Unassembled WGS sequence"/>
</dbReference>
<comment type="caution">
    <text evidence="5">The sequence shown here is derived from an EMBL/GenBank/DDBJ whole genome shotgun (WGS) entry which is preliminary data.</text>
</comment>
<dbReference type="GO" id="GO:0004585">
    <property type="term" value="F:ornithine carbamoyltransferase activity"/>
    <property type="evidence" value="ECO:0007669"/>
    <property type="project" value="TreeGrafter"/>
</dbReference>
<evidence type="ECO:0000256" key="1">
    <source>
        <dbReference type="ARBA" id="ARBA00022679"/>
    </source>
</evidence>
<dbReference type="Pfam" id="PF02729">
    <property type="entry name" value="OTCace_N"/>
    <property type="match status" value="1"/>
</dbReference>
<dbReference type="PANTHER" id="PTHR45753">
    <property type="entry name" value="ORNITHINE CARBAMOYLTRANSFERASE, MITOCHONDRIAL"/>
    <property type="match status" value="1"/>
</dbReference>
<dbReference type="GO" id="GO:0019240">
    <property type="term" value="P:citrulline biosynthetic process"/>
    <property type="evidence" value="ECO:0007669"/>
    <property type="project" value="TreeGrafter"/>
</dbReference>
<dbReference type="Pfam" id="PF00185">
    <property type="entry name" value="OTCace"/>
    <property type="match status" value="1"/>
</dbReference>
<feature type="domain" description="Aspartate/ornithine carbamoyltransferase Asp/Orn-binding" evidence="3">
    <location>
        <begin position="195"/>
        <end position="350"/>
    </location>
</feature>
<dbReference type="SUPFAM" id="SSF53671">
    <property type="entry name" value="Aspartate/ornithine carbamoyltransferase"/>
    <property type="match status" value="1"/>
</dbReference>
<protein>
    <submittedName>
        <fullName evidence="5">N-acetylornithine carbamoyltransferase</fullName>
    </submittedName>
</protein>